<name>A0AAD7D8Z3_MYCRO</name>
<feature type="region of interest" description="Disordered" evidence="1">
    <location>
        <begin position="74"/>
        <end position="182"/>
    </location>
</feature>
<protein>
    <submittedName>
        <fullName evidence="2">Uncharacterized protein</fullName>
    </submittedName>
</protein>
<dbReference type="EMBL" id="JARKIE010000126">
    <property type="protein sequence ID" value="KAJ7679917.1"/>
    <property type="molecule type" value="Genomic_DNA"/>
</dbReference>
<evidence type="ECO:0000313" key="2">
    <source>
        <dbReference type="EMBL" id="KAJ7679917.1"/>
    </source>
</evidence>
<gene>
    <name evidence="2" type="ORF">B0H17DRAFT_1138930</name>
</gene>
<dbReference type="AlphaFoldDB" id="A0AAD7D8Z3"/>
<evidence type="ECO:0000313" key="3">
    <source>
        <dbReference type="Proteomes" id="UP001221757"/>
    </source>
</evidence>
<feature type="compositionally biased region" description="Basic and acidic residues" evidence="1">
    <location>
        <begin position="127"/>
        <end position="154"/>
    </location>
</feature>
<sequence length="182" mass="19018">MLLTLIVFPRKILAGREEGGSQQAHRKLQKLGQTARQPGGRPRQSEYLNLTCERSGRAWAQTCSVKGDIKGGFREGKPVRPATGNQRVCGSPAPNGLPKGGGAAGAAGVIYAGEAGRGGRAGGRAAAEGKRAGRRDQGINRGREGINKGAPARERRAHHGPRTQETTLGPTTAYPSPKPVEG</sequence>
<feature type="region of interest" description="Disordered" evidence="1">
    <location>
        <begin position="17"/>
        <end position="44"/>
    </location>
</feature>
<evidence type="ECO:0000256" key="1">
    <source>
        <dbReference type="SAM" id="MobiDB-lite"/>
    </source>
</evidence>
<organism evidence="2 3">
    <name type="scientific">Mycena rosella</name>
    <name type="common">Pink bonnet</name>
    <name type="synonym">Agaricus rosellus</name>
    <dbReference type="NCBI Taxonomy" id="1033263"/>
    <lineage>
        <taxon>Eukaryota</taxon>
        <taxon>Fungi</taxon>
        <taxon>Dikarya</taxon>
        <taxon>Basidiomycota</taxon>
        <taxon>Agaricomycotina</taxon>
        <taxon>Agaricomycetes</taxon>
        <taxon>Agaricomycetidae</taxon>
        <taxon>Agaricales</taxon>
        <taxon>Marasmiineae</taxon>
        <taxon>Mycenaceae</taxon>
        <taxon>Mycena</taxon>
    </lineage>
</organism>
<feature type="compositionally biased region" description="Polar residues" evidence="1">
    <location>
        <begin position="163"/>
        <end position="174"/>
    </location>
</feature>
<proteinExistence type="predicted"/>
<accession>A0AAD7D8Z3</accession>
<reference evidence="2" key="1">
    <citation type="submission" date="2023-03" db="EMBL/GenBank/DDBJ databases">
        <title>Massive genome expansion in bonnet fungi (Mycena s.s.) driven by repeated elements and novel gene families across ecological guilds.</title>
        <authorList>
            <consortium name="Lawrence Berkeley National Laboratory"/>
            <person name="Harder C.B."/>
            <person name="Miyauchi S."/>
            <person name="Viragh M."/>
            <person name="Kuo A."/>
            <person name="Thoen E."/>
            <person name="Andreopoulos B."/>
            <person name="Lu D."/>
            <person name="Skrede I."/>
            <person name="Drula E."/>
            <person name="Henrissat B."/>
            <person name="Morin E."/>
            <person name="Kohler A."/>
            <person name="Barry K."/>
            <person name="LaButti K."/>
            <person name="Morin E."/>
            <person name="Salamov A."/>
            <person name="Lipzen A."/>
            <person name="Mereny Z."/>
            <person name="Hegedus B."/>
            <person name="Baldrian P."/>
            <person name="Stursova M."/>
            <person name="Weitz H."/>
            <person name="Taylor A."/>
            <person name="Grigoriev I.V."/>
            <person name="Nagy L.G."/>
            <person name="Martin F."/>
            <person name="Kauserud H."/>
        </authorList>
    </citation>
    <scope>NUCLEOTIDE SEQUENCE</scope>
    <source>
        <strain evidence="2">CBHHK067</strain>
    </source>
</reference>
<keyword evidence="3" id="KW-1185">Reference proteome</keyword>
<dbReference type="Proteomes" id="UP001221757">
    <property type="component" value="Unassembled WGS sequence"/>
</dbReference>
<comment type="caution">
    <text evidence="2">The sequence shown here is derived from an EMBL/GenBank/DDBJ whole genome shotgun (WGS) entry which is preliminary data.</text>
</comment>